<accession>A0A0F3KL18</accession>
<dbReference type="InterPro" id="IPR029063">
    <property type="entry name" value="SAM-dependent_MTases_sf"/>
</dbReference>
<dbReference type="PATRIC" id="fig|345309.4.peg.2029"/>
<comment type="caution">
    <text evidence="1">The sequence shown here is derived from an EMBL/GenBank/DDBJ whole genome shotgun (WGS) entry which is preliminary data.</text>
</comment>
<dbReference type="Pfam" id="PF13489">
    <property type="entry name" value="Methyltransf_23"/>
    <property type="match status" value="1"/>
</dbReference>
<dbReference type="Gene3D" id="3.40.50.150">
    <property type="entry name" value="Vaccinia Virus protein VP39"/>
    <property type="match status" value="1"/>
</dbReference>
<evidence type="ECO:0000313" key="2">
    <source>
        <dbReference type="Proteomes" id="UP000033651"/>
    </source>
</evidence>
<dbReference type="AlphaFoldDB" id="A0A0F3KL18"/>
<sequence length="240" mass="27192">MDVSEAVQLTCSAQGLGAIIDQAMDHHLQYLHRARLVAIRRLLPPASRILDLGGANAPLYRMSYAHKFDELVMVDLPPENRHSDYRDVEVTAPYGHVVIHYGDMTQLDEFATGSFDLVWSGQSIEHVPLENARRMCREAHRVLADGGHFCLDTPNRAITKIHTANWHGGFIHPEHHHEFHADELRKILTSSGFRIKREAGICEMPDTHASGEFHYSDFVLGNPITDDIQRAYALYFDCVK</sequence>
<dbReference type="Proteomes" id="UP000033651">
    <property type="component" value="Unassembled WGS sequence"/>
</dbReference>
<proteinExistence type="predicted"/>
<organism evidence="1 2">
    <name type="scientific">Luteibacter yeojuensis</name>
    <dbReference type="NCBI Taxonomy" id="345309"/>
    <lineage>
        <taxon>Bacteria</taxon>
        <taxon>Pseudomonadati</taxon>
        <taxon>Pseudomonadota</taxon>
        <taxon>Gammaproteobacteria</taxon>
        <taxon>Lysobacterales</taxon>
        <taxon>Rhodanobacteraceae</taxon>
        <taxon>Luteibacter</taxon>
    </lineage>
</organism>
<protein>
    <recommendedName>
        <fullName evidence="3">Methyltransferase family protein</fullName>
    </recommendedName>
</protein>
<evidence type="ECO:0000313" key="1">
    <source>
        <dbReference type="EMBL" id="KJV31657.1"/>
    </source>
</evidence>
<dbReference type="SUPFAM" id="SSF53335">
    <property type="entry name" value="S-adenosyl-L-methionine-dependent methyltransferases"/>
    <property type="match status" value="1"/>
</dbReference>
<dbReference type="CDD" id="cd02440">
    <property type="entry name" value="AdoMet_MTases"/>
    <property type="match status" value="1"/>
</dbReference>
<gene>
    <name evidence="1" type="ORF">VI08_13415</name>
</gene>
<keyword evidence="2" id="KW-1185">Reference proteome</keyword>
<reference evidence="1 2" key="1">
    <citation type="submission" date="2015-03" db="EMBL/GenBank/DDBJ databases">
        <title>Draft genome sequence of Luteibacter yeojuensis strain SU11.</title>
        <authorList>
            <person name="Sulaiman J."/>
            <person name="Priya K."/>
            <person name="Chan K.-G."/>
        </authorList>
    </citation>
    <scope>NUCLEOTIDE SEQUENCE [LARGE SCALE GENOMIC DNA]</scope>
    <source>
        <strain evidence="1 2">SU11</strain>
    </source>
</reference>
<evidence type="ECO:0008006" key="3">
    <source>
        <dbReference type="Google" id="ProtNLM"/>
    </source>
</evidence>
<dbReference type="EMBL" id="JZRB01000028">
    <property type="protein sequence ID" value="KJV31657.1"/>
    <property type="molecule type" value="Genomic_DNA"/>
</dbReference>
<name>A0A0F3KL18_9GAMM</name>